<evidence type="ECO:0000256" key="12">
    <source>
        <dbReference type="ARBA" id="ARBA00022842"/>
    </source>
</evidence>
<dbReference type="GO" id="GO:0008986">
    <property type="term" value="F:pyruvate, water dikinase activity"/>
    <property type="evidence" value="ECO:0007669"/>
    <property type="project" value="UniProtKB-EC"/>
</dbReference>
<evidence type="ECO:0000256" key="7">
    <source>
        <dbReference type="ARBA" id="ARBA00022679"/>
    </source>
</evidence>
<dbReference type="AlphaFoldDB" id="S9QSR5"/>
<dbReference type="InterPro" id="IPR013815">
    <property type="entry name" value="ATP_grasp_subdomain_1"/>
</dbReference>
<sequence>MGGRPFEGKPFVRCLPSDRSLRAAPIPTLCCMEPTTELGQESLRDMRGEHPDEQRHSWVVWFDSLSRDDVPLAGGKGANLGEMTQAGLPVPRGFVVTSESFREALRPVRPRLDELWRDIDVDDPEALAERSAELREVVLHVELPAALRDTLLAAYHQLDQKQAVAVRSSATDEDTAATSFAGMHESYTHVVGDEAVLARVRDCWASAFGQRVVAYRKSQGLTALPALAVVVQEMVDSARSGVMFTADPSTGDTQRLIIEAAWGLGEVVVGGQVEPDTYTVDKQGPRLREVRVGHKDFLLERAPEGGDRRVELSEERARGRVLTDEEVLTLARLGARVESHYGSPQDIEWAEQGGRLYLVQSRPITTLGQGTPETAREARKPALVTGLGASPGRVTGKVRVLRGPAEGARLLKGEVLVAPMTSPDWVATMRRAVAIITDSGGMTSHAAIVSRELRLPCVVGTRTATRVLRDGEEVTVDGRSGEVLEGRVEEVAPPQVDSARPVEAPRVVAAGEPEPLATKLYVNLALPGQAREAAALPVDGVGLLRAEFLLTDALGGVHPRKLIAEGRQREFVERMVGPLREIARAFHPRPVVYRTTDFRTNEFRGLEGGAEFEPGEANPMIGFRGCYRYLREPEVFRLELEALARVREESPNLHVMIPFVRTLWELEACLELMDTSPLGRQRGLERWVMAEVPSVVYRIPEYARLGVTGVSIGSNDLTQLMLGVDRDSEMCAELFDESDAAVLDAIVRIIHASREAGVTCSLCGQAPSNRPEFAEHLVRAGITSISVDPGAVGAARRVVAAAERRLLLETARTRDFIEGGGVSHARHQQ</sequence>
<name>S9QSR5_CYSF2</name>
<dbReference type="GO" id="GO:0046872">
    <property type="term" value="F:metal ion binding"/>
    <property type="evidence" value="ECO:0007669"/>
    <property type="project" value="UniProtKB-KW"/>
</dbReference>
<dbReference type="InterPro" id="IPR000121">
    <property type="entry name" value="PEP_util_C"/>
</dbReference>
<dbReference type="EC" id="2.7.9.2" evidence="5 15"/>
<evidence type="ECO:0000256" key="15">
    <source>
        <dbReference type="PIRNR" id="PIRNR000854"/>
    </source>
</evidence>
<dbReference type="SUPFAM" id="SSF56059">
    <property type="entry name" value="Glutathione synthetase ATP-binding domain-like"/>
    <property type="match status" value="1"/>
</dbReference>
<dbReference type="Pfam" id="PF01326">
    <property type="entry name" value="PPDK_N"/>
    <property type="match status" value="1"/>
</dbReference>
<keyword evidence="20" id="KW-1185">Reference proteome</keyword>
<comment type="catalytic activity">
    <reaction evidence="14 15">
        <text>pyruvate + ATP + H2O = phosphoenolpyruvate + AMP + phosphate + 2 H(+)</text>
        <dbReference type="Rhea" id="RHEA:11364"/>
        <dbReference type="ChEBI" id="CHEBI:15361"/>
        <dbReference type="ChEBI" id="CHEBI:15377"/>
        <dbReference type="ChEBI" id="CHEBI:15378"/>
        <dbReference type="ChEBI" id="CHEBI:30616"/>
        <dbReference type="ChEBI" id="CHEBI:43474"/>
        <dbReference type="ChEBI" id="CHEBI:58702"/>
        <dbReference type="ChEBI" id="CHEBI:456215"/>
        <dbReference type="EC" id="2.7.9.2"/>
    </reaction>
</comment>
<evidence type="ECO:0000256" key="2">
    <source>
        <dbReference type="ARBA" id="ARBA00002988"/>
    </source>
</evidence>
<evidence type="ECO:0000256" key="1">
    <source>
        <dbReference type="ARBA" id="ARBA00001946"/>
    </source>
</evidence>
<gene>
    <name evidence="19" type="ORF">D187_002422</name>
</gene>
<dbReference type="InterPro" id="IPR040442">
    <property type="entry name" value="Pyrv_kinase-like_dom_sf"/>
</dbReference>
<dbReference type="Gene3D" id="3.20.20.60">
    <property type="entry name" value="Phosphoenolpyruvate-binding domains"/>
    <property type="match status" value="1"/>
</dbReference>
<feature type="domain" description="Pyruvate phosphate dikinase AMP/ATP-binding" evidence="17">
    <location>
        <begin position="71"/>
        <end position="379"/>
    </location>
</feature>
<evidence type="ECO:0000259" key="17">
    <source>
        <dbReference type="Pfam" id="PF01326"/>
    </source>
</evidence>
<dbReference type="PROSITE" id="PS00370">
    <property type="entry name" value="PEP_ENZYMES_PHOS_SITE"/>
    <property type="match status" value="1"/>
</dbReference>
<dbReference type="Gene3D" id="3.30.470.20">
    <property type="entry name" value="ATP-grasp fold, B domain"/>
    <property type="match status" value="1"/>
</dbReference>
<keyword evidence="7 15" id="KW-0808">Transferase</keyword>
<dbReference type="Pfam" id="PF00391">
    <property type="entry name" value="PEP-utilizers"/>
    <property type="match status" value="1"/>
</dbReference>
<dbReference type="InterPro" id="IPR018274">
    <property type="entry name" value="PEP_util_AS"/>
</dbReference>
<dbReference type="SUPFAM" id="SSF52009">
    <property type="entry name" value="Phosphohistidine domain"/>
    <property type="match status" value="1"/>
</dbReference>
<dbReference type="InterPro" id="IPR036637">
    <property type="entry name" value="Phosphohistidine_dom_sf"/>
</dbReference>
<dbReference type="PANTHER" id="PTHR43030:SF1">
    <property type="entry name" value="PHOSPHOENOLPYRUVATE SYNTHASE"/>
    <property type="match status" value="1"/>
</dbReference>
<dbReference type="NCBIfam" id="TIGR01418">
    <property type="entry name" value="PEP_synth"/>
    <property type="match status" value="1"/>
</dbReference>
<comment type="pathway">
    <text evidence="3 15">Carbohydrate biosynthesis; gluconeogenesis.</text>
</comment>
<evidence type="ECO:0000256" key="11">
    <source>
        <dbReference type="ARBA" id="ARBA00022840"/>
    </source>
</evidence>
<evidence type="ECO:0000256" key="4">
    <source>
        <dbReference type="ARBA" id="ARBA00007837"/>
    </source>
</evidence>
<evidence type="ECO:0000256" key="9">
    <source>
        <dbReference type="ARBA" id="ARBA00022741"/>
    </source>
</evidence>
<dbReference type="EMBL" id="ANAH02000015">
    <property type="protein sequence ID" value="EPX59678.1"/>
    <property type="molecule type" value="Genomic_DNA"/>
</dbReference>
<keyword evidence="12 15" id="KW-0460">Magnesium</keyword>
<dbReference type="NCBIfam" id="NF005057">
    <property type="entry name" value="PRK06464.1"/>
    <property type="match status" value="1"/>
</dbReference>
<dbReference type="InterPro" id="IPR015813">
    <property type="entry name" value="Pyrv/PenolPyrv_kinase-like_dom"/>
</dbReference>
<evidence type="ECO:0000313" key="20">
    <source>
        <dbReference type="Proteomes" id="UP000011682"/>
    </source>
</evidence>
<feature type="domain" description="PEP-utilising enzyme C-terminal" evidence="18">
    <location>
        <begin position="517"/>
        <end position="803"/>
    </location>
</feature>
<dbReference type="eggNOG" id="COG1080">
    <property type="taxonomic scope" value="Bacteria"/>
</dbReference>
<evidence type="ECO:0000313" key="19">
    <source>
        <dbReference type="EMBL" id="EPX59678.1"/>
    </source>
</evidence>
<evidence type="ECO:0000259" key="16">
    <source>
        <dbReference type="Pfam" id="PF00391"/>
    </source>
</evidence>
<dbReference type="Gene3D" id="3.30.1490.20">
    <property type="entry name" value="ATP-grasp fold, A domain"/>
    <property type="match status" value="1"/>
</dbReference>
<keyword evidence="11 15" id="KW-0067">ATP-binding</keyword>
<dbReference type="InterPro" id="IPR006319">
    <property type="entry name" value="PEP_synth"/>
</dbReference>
<evidence type="ECO:0000256" key="13">
    <source>
        <dbReference type="ARBA" id="ARBA00033470"/>
    </source>
</evidence>
<keyword evidence="9 15" id="KW-0547">Nucleotide-binding</keyword>
<dbReference type="eggNOG" id="COG0574">
    <property type="taxonomic scope" value="Bacteria"/>
</dbReference>
<protein>
    <recommendedName>
        <fullName evidence="6 15">Phosphoenolpyruvate synthase</fullName>
        <shortName evidence="15">PEP synthase</shortName>
        <ecNumber evidence="5 15">2.7.9.2</ecNumber>
    </recommendedName>
    <alternativeName>
        <fullName evidence="13 15">Pyruvate, water dikinase</fullName>
    </alternativeName>
</protein>
<reference evidence="19" key="1">
    <citation type="submission" date="2013-05" db="EMBL/GenBank/DDBJ databases">
        <title>Genome assembly of Cystobacter fuscus DSM 2262.</title>
        <authorList>
            <person name="Sharma G."/>
            <person name="Khatri I."/>
            <person name="Kaur C."/>
            <person name="Mayilraj S."/>
            <person name="Subramanian S."/>
        </authorList>
    </citation>
    <scope>NUCLEOTIDE SEQUENCE [LARGE SCALE GENOMIC DNA]</scope>
    <source>
        <strain evidence="19">DSM 2262</strain>
    </source>
</reference>
<comment type="caution">
    <text evidence="19">The sequence shown here is derived from an EMBL/GenBank/DDBJ whole genome shotgun (WGS) entry which is preliminary data.</text>
</comment>
<evidence type="ECO:0000256" key="6">
    <source>
        <dbReference type="ARBA" id="ARBA00021623"/>
    </source>
</evidence>
<keyword evidence="8 15" id="KW-0479">Metal-binding</keyword>
<dbReference type="UniPathway" id="UPA00138"/>
<dbReference type="Gene3D" id="3.50.30.10">
    <property type="entry name" value="Phosphohistidine domain"/>
    <property type="match status" value="1"/>
</dbReference>
<dbReference type="GO" id="GO:0006094">
    <property type="term" value="P:gluconeogenesis"/>
    <property type="evidence" value="ECO:0007669"/>
    <property type="project" value="UniProtKB-UniPathway"/>
</dbReference>
<evidence type="ECO:0000256" key="8">
    <source>
        <dbReference type="ARBA" id="ARBA00022723"/>
    </source>
</evidence>
<proteinExistence type="inferred from homology"/>
<comment type="function">
    <text evidence="2 15">Catalyzes the phosphorylation of pyruvate to phosphoenolpyruvate.</text>
</comment>
<accession>S9QSR5</accession>
<keyword evidence="10 15" id="KW-0418">Kinase</keyword>
<feature type="domain" description="PEP-utilising enzyme mobile" evidence="16">
    <location>
        <begin position="412"/>
        <end position="481"/>
    </location>
</feature>
<evidence type="ECO:0000256" key="3">
    <source>
        <dbReference type="ARBA" id="ARBA00004742"/>
    </source>
</evidence>
<dbReference type="InterPro" id="IPR002192">
    <property type="entry name" value="PPDK_AMP/ATP-bd"/>
</dbReference>
<organism evidence="19 20">
    <name type="scientific">Cystobacter fuscus (strain ATCC 25194 / DSM 2262 / NBRC 100088 / M29)</name>
    <dbReference type="NCBI Taxonomy" id="1242864"/>
    <lineage>
        <taxon>Bacteria</taxon>
        <taxon>Pseudomonadati</taxon>
        <taxon>Myxococcota</taxon>
        <taxon>Myxococcia</taxon>
        <taxon>Myxococcales</taxon>
        <taxon>Cystobacterineae</taxon>
        <taxon>Archangiaceae</taxon>
        <taxon>Cystobacter</taxon>
    </lineage>
</organism>
<evidence type="ECO:0000256" key="5">
    <source>
        <dbReference type="ARBA" id="ARBA00011996"/>
    </source>
</evidence>
<evidence type="ECO:0000256" key="14">
    <source>
        <dbReference type="ARBA" id="ARBA00047700"/>
    </source>
</evidence>
<comment type="cofactor">
    <cofactor evidence="1 15">
        <name>Mg(2+)</name>
        <dbReference type="ChEBI" id="CHEBI:18420"/>
    </cofactor>
</comment>
<dbReference type="PANTHER" id="PTHR43030">
    <property type="entry name" value="PHOSPHOENOLPYRUVATE SYNTHASE"/>
    <property type="match status" value="1"/>
</dbReference>
<evidence type="ECO:0000256" key="10">
    <source>
        <dbReference type="ARBA" id="ARBA00022777"/>
    </source>
</evidence>
<evidence type="ECO:0000259" key="18">
    <source>
        <dbReference type="Pfam" id="PF02896"/>
    </source>
</evidence>
<dbReference type="Proteomes" id="UP000011682">
    <property type="component" value="Unassembled WGS sequence"/>
</dbReference>
<dbReference type="InterPro" id="IPR008279">
    <property type="entry name" value="PEP-util_enz_mobile_dom"/>
</dbReference>
<dbReference type="GO" id="GO:0005524">
    <property type="term" value="F:ATP binding"/>
    <property type="evidence" value="ECO:0007669"/>
    <property type="project" value="UniProtKB-KW"/>
</dbReference>
<comment type="similarity">
    <text evidence="4 15">Belongs to the PEP-utilizing enzyme family.</text>
</comment>
<dbReference type="PIRSF" id="PIRSF000854">
    <property type="entry name" value="PEP_synthase"/>
    <property type="match status" value="1"/>
</dbReference>
<dbReference type="SUPFAM" id="SSF51621">
    <property type="entry name" value="Phosphoenolpyruvate/pyruvate domain"/>
    <property type="match status" value="1"/>
</dbReference>
<dbReference type="Pfam" id="PF02896">
    <property type="entry name" value="PEP-utilizers_C"/>
    <property type="match status" value="1"/>
</dbReference>